<dbReference type="CDD" id="cd04301">
    <property type="entry name" value="NAT_SF"/>
    <property type="match status" value="1"/>
</dbReference>
<dbReference type="PANTHER" id="PTHR42919:SF8">
    <property type="entry name" value="N-ALPHA-ACETYLTRANSFERASE 50"/>
    <property type="match status" value="1"/>
</dbReference>
<dbReference type="InterPro" id="IPR051556">
    <property type="entry name" value="N-term/lysine_N-AcTrnsfr"/>
</dbReference>
<dbReference type="Pfam" id="PF00583">
    <property type="entry name" value="Acetyltransf_1"/>
    <property type="match status" value="1"/>
</dbReference>
<dbReference type="InterPro" id="IPR016181">
    <property type="entry name" value="Acyl_CoA_acyltransferase"/>
</dbReference>
<dbReference type="EMBL" id="CACRTO010000005">
    <property type="protein sequence ID" value="VYT66839.1"/>
    <property type="molecule type" value="Genomic_DNA"/>
</dbReference>
<organism evidence="4">
    <name type="scientific">Clostridium tertium</name>
    <dbReference type="NCBI Taxonomy" id="1559"/>
    <lineage>
        <taxon>Bacteria</taxon>
        <taxon>Bacillati</taxon>
        <taxon>Bacillota</taxon>
        <taxon>Clostridia</taxon>
        <taxon>Eubacteriales</taxon>
        <taxon>Clostridiaceae</taxon>
        <taxon>Clostridium</taxon>
    </lineage>
</organism>
<dbReference type="GO" id="GO:0016747">
    <property type="term" value="F:acyltransferase activity, transferring groups other than amino-acyl groups"/>
    <property type="evidence" value="ECO:0007669"/>
    <property type="project" value="InterPro"/>
</dbReference>
<name>A0A6N2YJ39_9CLOT</name>
<protein>
    <submittedName>
        <fullName evidence="4">Ribosomal-protein-alanine N-acetyltransferase</fullName>
    </submittedName>
</protein>
<evidence type="ECO:0000256" key="1">
    <source>
        <dbReference type="ARBA" id="ARBA00022679"/>
    </source>
</evidence>
<keyword evidence="1 4" id="KW-0808">Transferase</keyword>
<gene>
    <name evidence="4" type="ORF">CTLFYP3_00390</name>
</gene>
<accession>A0A6N2YJ39</accession>
<evidence type="ECO:0000313" key="4">
    <source>
        <dbReference type="EMBL" id="VYT66839.1"/>
    </source>
</evidence>
<reference evidence="4" key="1">
    <citation type="submission" date="2019-11" db="EMBL/GenBank/DDBJ databases">
        <authorList>
            <person name="Feng L."/>
        </authorList>
    </citation>
    <scope>NUCLEOTIDE SEQUENCE</scope>
    <source>
        <strain evidence="4">CTertiumLFYP3</strain>
    </source>
</reference>
<evidence type="ECO:0000256" key="2">
    <source>
        <dbReference type="ARBA" id="ARBA00023315"/>
    </source>
</evidence>
<dbReference type="RefSeq" id="WP_156624455.1">
    <property type="nucleotide sequence ID" value="NZ_CACRTO010000005.1"/>
</dbReference>
<evidence type="ECO:0000259" key="3">
    <source>
        <dbReference type="PROSITE" id="PS51186"/>
    </source>
</evidence>
<dbReference type="PROSITE" id="PS51186">
    <property type="entry name" value="GNAT"/>
    <property type="match status" value="1"/>
</dbReference>
<dbReference type="SUPFAM" id="SSF55729">
    <property type="entry name" value="Acyl-CoA N-acyltransferases (Nat)"/>
    <property type="match status" value="1"/>
</dbReference>
<dbReference type="InterPro" id="IPR000182">
    <property type="entry name" value="GNAT_dom"/>
</dbReference>
<proteinExistence type="predicted"/>
<dbReference type="Gene3D" id="3.40.630.30">
    <property type="match status" value="1"/>
</dbReference>
<dbReference type="AlphaFoldDB" id="A0A6N2YJ39"/>
<keyword evidence="2" id="KW-0012">Acyltransferase</keyword>
<feature type="domain" description="N-acetyltransferase" evidence="3">
    <location>
        <begin position="169"/>
        <end position="297"/>
    </location>
</feature>
<sequence>MLEKLTLHNMDSFRKIYYKNFQEINYNKDFFKSYENQNFLIKFLYRKFIRLIKVNDKYVGYIWYEGTSSKYTKVWALFVDFKYMGLLKKSILSYFDNYILSYEALDTLQNSLILEALGFEKKKYTLLLKLNINTYEDKKEEYLKEAIFKLRIKEHINFYTRKMVNGKDETLRCDIQNDIFEQWNRLPLTTEDIYADMAQDYYINDLCIFAILNNEYIGYGQIIYNRSMFTIVNFGITSKYRGLGLGKVFLNDIIKYAKDYGIDDLYIRVDSSNVKAINLYRKIGFRDENKILIWERE</sequence>
<dbReference type="PANTHER" id="PTHR42919">
    <property type="entry name" value="N-ALPHA-ACETYLTRANSFERASE"/>
    <property type="match status" value="1"/>
</dbReference>